<evidence type="ECO:0000313" key="5">
    <source>
        <dbReference type="Proteomes" id="UP000244962"/>
    </source>
</evidence>
<dbReference type="PANTHER" id="PTHR30328">
    <property type="entry name" value="TRANSCRIPTIONAL REPRESSOR"/>
    <property type="match status" value="1"/>
</dbReference>
<gene>
    <name evidence="4" type="ORF">DF223_09330</name>
</gene>
<dbReference type="EMBL" id="QEFB01000009">
    <property type="protein sequence ID" value="PWC06818.1"/>
    <property type="molecule type" value="Genomic_DNA"/>
</dbReference>
<dbReference type="Pfam" id="PF17926">
    <property type="entry name" value="TetR_C_21"/>
    <property type="match status" value="1"/>
</dbReference>
<dbReference type="PROSITE" id="PS50977">
    <property type="entry name" value="HTH_TETR_2"/>
    <property type="match status" value="1"/>
</dbReference>
<dbReference type="Gene3D" id="1.10.357.10">
    <property type="entry name" value="Tetracycline Repressor, domain 2"/>
    <property type="match status" value="1"/>
</dbReference>
<dbReference type="InterPro" id="IPR036271">
    <property type="entry name" value="Tet_transcr_reg_TetR-rel_C_sf"/>
</dbReference>
<evidence type="ECO:0000259" key="3">
    <source>
        <dbReference type="PROSITE" id="PS50977"/>
    </source>
</evidence>
<evidence type="ECO:0000256" key="2">
    <source>
        <dbReference type="PROSITE-ProRule" id="PRU00335"/>
    </source>
</evidence>
<comment type="caution">
    <text evidence="4">The sequence shown here is derived from an EMBL/GenBank/DDBJ whole genome shotgun (WGS) entry which is preliminary data.</text>
</comment>
<keyword evidence="1 2" id="KW-0238">DNA-binding</keyword>
<organism evidence="4 5">
    <name type="scientific">Mycetocola zhujimingii</name>
    <dbReference type="NCBI Taxonomy" id="2079792"/>
    <lineage>
        <taxon>Bacteria</taxon>
        <taxon>Bacillati</taxon>
        <taxon>Actinomycetota</taxon>
        <taxon>Actinomycetes</taxon>
        <taxon>Micrococcales</taxon>
        <taxon>Microbacteriaceae</taxon>
        <taxon>Mycetocola</taxon>
    </lineage>
</organism>
<proteinExistence type="predicted"/>
<dbReference type="Proteomes" id="UP000244962">
    <property type="component" value="Unassembled WGS sequence"/>
</dbReference>
<sequence length="187" mass="20523">MTVASVRTKAVILDAARREFAAHGLAGARVDRIAKLAGANVQRIYAYYTDKQGLFDAVVEDAADDLVAAIGSPADLAAFTTAVFDFVTQNPDSTRTMIWARLEREEEFFRLMGTRANGQTPIAVVARLQDAGLVTTAWDATTIVEAIIALCERWHSSAQENDRDHERSYRELVVGFARTFEVEPAAS</sequence>
<reference evidence="5" key="1">
    <citation type="submission" date="2018-04" db="EMBL/GenBank/DDBJ databases">
        <authorList>
            <person name="Liu S."/>
            <person name="Wang Z."/>
            <person name="Li J."/>
        </authorList>
    </citation>
    <scope>NUCLEOTIDE SEQUENCE [LARGE SCALE GENOMIC DNA]</scope>
    <source>
        <strain evidence="5">622</strain>
    </source>
</reference>
<protein>
    <submittedName>
        <fullName evidence="4">TetR family transcriptional regulator</fullName>
    </submittedName>
</protein>
<dbReference type="AlphaFoldDB" id="A0A2U1TD57"/>
<name>A0A2U1TD57_9MICO</name>
<feature type="domain" description="HTH tetR-type" evidence="3">
    <location>
        <begin position="6"/>
        <end position="66"/>
    </location>
</feature>
<dbReference type="Pfam" id="PF00440">
    <property type="entry name" value="TetR_N"/>
    <property type="match status" value="1"/>
</dbReference>
<feature type="DNA-binding region" description="H-T-H motif" evidence="2">
    <location>
        <begin position="29"/>
        <end position="48"/>
    </location>
</feature>
<dbReference type="InterPro" id="IPR050109">
    <property type="entry name" value="HTH-type_TetR-like_transc_reg"/>
</dbReference>
<dbReference type="SUPFAM" id="SSF48498">
    <property type="entry name" value="Tetracyclin repressor-like, C-terminal domain"/>
    <property type="match status" value="1"/>
</dbReference>
<evidence type="ECO:0000256" key="1">
    <source>
        <dbReference type="ARBA" id="ARBA00023125"/>
    </source>
</evidence>
<dbReference type="SUPFAM" id="SSF46689">
    <property type="entry name" value="Homeodomain-like"/>
    <property type="match status" value="1"/>
</dbReference>
<dbReference type="InterPro" id="IPR001647">
    <property type="entry name" value="HTH_TetR"/>
</dbReference>
<dbReference type="PRINTS" id="PR00455">
    <property type="entry name" value="HTHTETR"/>
</dbReference>
<dbReference type="RefSeq" id="WP_108962951.1">
    <property type="nucleotide sequence ID" value="NZ_QEFB01000009.1"/>
</dbReference>
<accession>A0A2U1TD57</accession>
<evidence type="ECO:0000313" key="4">
    <source>
        <dbReference type="EMBL" id="PWC06818.1"/>
    </source>
</evidence>
<dbReference type="PANTHER" id="PTHR30328:SF54">
    <property type="entry name" value="HTH-TYPE TRANSCRIPTIONAL REPRESSOR SCO4008"/>
    <property type="match status" value="1"/>
</dbReference>
<dbReference type="GO" id="GO:0003677">
    <property type="term" value="F:DNA binding"/>
    <property type="evidence" value="ECO:0007669"/>
    <property type="project" value="UniProtKB-UniRule"/>
</dbReference>
<keyword evidence="5" id="KW-1185">Reference proteome</keyword>
<dbReference type="GO" id="GO:0006355">
    <property type="term" value="P:regulation of DNA-templated transcription"/>
    <property type="evidence" value="ECO:0007669"/>
    <property type="project" value="UniProtKB-ARBA"/>
</dbReference>
<dbReference type="InterPro" id="IPR041467">
    <property type="entry name" value="Sco4008_C"/>
</dbReference>
<dbReference type="InterPro" id="IPR009057">
    <property type="entry name" value="Homeodomain-like_sf"/>
</dbReference>